<reference evidence="1" key="2">
    <citation type="journal article" date="2015" name="Data Brief">
        <title>Shoot transcriptome of the giant reed, Arundo donax.</title>
        <authorList>
            <person name="Barrero R.A."/>
            <person name="Guerrero F.D."/>
            <person name="Moolhuijzen P."/>
            <person name="Goolsby J.A."/>
            <person name="Tidwell J."/>
            <person name="Bellgard S.E."/>
            <person name="Bellgard M.I."/>
        </authorList>
    </citation>
    <scope>NUCLEOTIDE SEQUENCE</scope>
    <source>
        <tissue evidence="1">Shoot tissue taken approximately 20 cm above the soil surface</tissue>
    </source>
</reference>
<organism evidence="1">
    <name type="scientific">Arundo donax</name>
    <name type="common">Giant reed</name>
    <name type="synonym">Donax arundinaceus</name>
    <dbReference type="NCBI Taxonomy" id="35708"/>
    <lineage>
        <taxon>Eukaryota</taxon>
        <taxon>Viridiplantae</taxon>
        <taxon>Streptophyta</taxon>
        <taxon>Embryophyta</taxon>
        <taxon>Tracheophyta</taxon>
        <taxon>Spermatophyta</taxon>
        <taxon>Magnoliopsida</taxon>
        <taxon>Liliopsida</taxon>
        <taxon>Poales</taxon>
        <taxon>Poaceae</taxon>
        <taxon>PACMAD clade</taxon>
        <taxon>Arundinoideae</taxon>
        <taxon>Arundineae</taxon>
        <taxon>Arundo</taxon>
    </lineage>
</organism>
<proteinExistence type="predicted"/>
<protein>
    <submittedName>
        <fullName evidence="1">Uncharacterized protein</fullName>
    </submittedName>
</protein>
<reference evidence="1" key="1">
    <citation type="submission" date="2014-09" db="EMBL/GenBank/DDBJ databases">
        <authorList>
            <person name="Magalhaes I.L.F."/>
            <person name="Oliveira U."/>
            <person name="Santos F.R."/>
            <person name="Vidigal T.H.D.A."/>
            <person name="Brescovit A.D."/>
            <person name="Santos A.J."/>
        </authorList>
    </citation>
    <scope>NUCLEOTIDE SEQUENCE</scope>
    <source>
        <tissue evidence="1">Shoot tissue taken approximately 20 cm above the soil surface</tissue>
    </source>
</reference>
<accession>A0A0A8Z7J0</accession>
<name>A0A0A8Z7J0_ARUDO</name>
<dbReference type="EMBL" id="GBRH01263114">
    <property type="protein sequence ID" value="JAD34781.1"/>
    <property type="molecule type" value="Transcribed_RNA"/>
</dbReference>
<dbReference type="AlphaFoldDB" id="A0A0A8Z7J0"/>
<sequence>MATVLLLALQFELVVHFNTPSSAPA</sequence>
<evidence type="ECO:0000313" key="1">
    <source>
        <dbReference type="EMBL" id="JAD34781.1"/>
    </source>
</evidence>